<protein>
    <recommendedName>
        <fullName evidence="3">Prephenate dehydratase</fullName>
    </recommendedName>
</protein>
<gene>
    <name evidence="1" type="ORF">RZ72_06240</name>
</gene>
<accession>A0A0M9DG58</accession>
<evidence type="ECO:0008006" key="3">
    <source>
        <dbReference type="Google" id="ProtNLM"/>
    </source>
</evidence>
<reference evidence="1 2" key="1">
    <citation type="journal article" date="2015" name="Genome Biol. Evol.">
        <title>Functionally Structured Genomes in Lactobacillus kunkeei Colonizing the Honey Crop and Food Products of Honeybees and Stingless Bees.</title>
        <authorList>
            <person name="Tamarit D."/>
            <person name="Ellegaard K.M."/>
            <person name="Wikander J."/>
            <person name="Olofsson T."/>
            <person name="Vasquez A."/>
            <person name="Andersson S.G."/>
        </authorList>
    </citation>
    <scope>NUCLEOTIDE SEQUENCE [LARGE SCALE GENOMIC DNA]</scope>
    <source>
        <strain evidence="1 2">LAla</strain>
    </source>
</reference>
<organism evidence="1 2">
    <name type="scientific">Apilactobacillus kunkeei</name>
    <dbReference type="NCBI Taxonomy" id="148814"/>
    <lineage>
        <taxon>Bacteria</taxon>
        <taxon>Bacillati</taxon>
        <taxon>Bacillota</taxon>
        <taxon>Bacilli</taxon>
        <taxon>Lactobacillales</taxon>
        <taxon>Lactobacillaceae</taxon>
        <taxon>Apilactobacillus</taxon>
    </lineage>
</organism>
<dbReference type="AlphaFoldDB" id="A0A0M9DG58"/>
<evidence type="ECO:0000313" key="2">
    <source>
        <dbReference type="Proteomes" id="UP000037749"/>
    </source>
</evidence>
<name>A0A0M9DG58_9LACO</name>
<dbReference type="Proteomes" id="UP000037749">
    <property type="component" value="Unassembled WGS sequence"/>
</dbReference>
<proteinExistence type="predicted"/>
<dbReference type="EMBL" id="JXCZ01000006">
    <property type="protein sequence ID" value="KOY79730.1"/>
    <property type="molecule type" value="Genomic_DNA"/>
</dbReference>
<evidence type="ECO:0000313" key="1">
    <source>
        <dbReference type="EMBL" id="KOY79730.1"/>
    </source>
</evidence>
<sequence>MKIINTLGPKQTDSYKAAKYLAERQEVEIRLHASFDDIYSELSKLKGEYMLVPVAFRSAESDANWVDNNYKYVDQLAIVDTFFLPTMPMILVHNLQQDNQKVVLHPATSAFLHDFDVDLVHDYVSSKPEALKKFLQGDYAYAIVSEEWYQTAMNQGFDGSQFEVIKRFTPTMIWCLYKIIGK</sequence>
<comment type="caution">
    <text evidence="1">The sequence shown here is derived from an EMBL/GenBank/DDBJ whole genome shotgun (WGS) entry which is preliminary data.</text>
</comment>
<dbReference type="PATRIC" id="fig|148814.9.peg.127"/>